<evidence type="ECO:0000256" key="3">
    <source>
        <dbReference type="ARBA" id="ARBA00022989"/>
    </source>
</evidence>
<feature type="transmembrane region" description="Helical" evidence="5">
    <location>
        <begin position="104"/>
        <end position="125"/>
    </location>
</feature>
<reference evidence="7 8" key="1">
    <citation type="journal article" date="2024" name="Chem. Sci.">
        <title>Discovery of megapolipeptins by genome mining of a Burkholderiales bacteria collection.</title>
        <authorList>
            <person name="Paulo B.S."/>
            <person name="Recchia M.J.J."/>
            <person name="Lee S."/>
            <person name="Fergusson C.H."/>
            <person name="Romanowski S.B."/>
            <person name="Hernandez A."/>
            <person name="Krull N."/>
            <person name="Liu D.Y."/>
            <person name="Cavanagh H."/>
            <person name="Bos A."/>
            <person name="Gray C.A."/>
            <person name="Murphy B.T."/>
            <person name="Linington R.G."/>
            <person name="Eustaquio A.S."/>
        </authorList>
    </citation>
    <scope>NUCLEOTIDE SEQUENCE [LARGE SCALE GENOMIC DNA]</scope>
    <source>
        <strain evidence="7 8">RL21-008-BIB-A</strain>
    </source>
</reference>
<dbReference type="EMBL" id="JAQQFM010000002">
    <property type="protein sequence ID" value="MFL9923704.1"/>
    <property type="molecule type" value="Genomic_DNA"/>
</dbReference>
<dbReference type="RefSeq" id="WP_408155587.1">
    <property type="nucleotide sequence ID" value="NZ_JAQQFM010000002.1"/>
</dbReference>
<protein>
    <submittedName>
        <fullName evidence="7">SulP family inorganic anion transporter</fullName>
    </submittedName>
</protein>
<feature type="transmembrane region" description="Helical" evidence="5">
    <location>
        <begin position="48"/>
        <end position="67"/>
    </location>
</feature>
<keyword evidence="3 5" id="KW-1133">Transmembrane helix</keyword>
<keyword evidence="4 5" id="KW-0472">Membrane</keyword>
<dbReference type="Pfam" id="PF00916">
    <property type="entry name" value="Sulfate_transp"/>
    <property type="match status" value="1"/>
</dbReference>
<feature type="transmembrane region" description="Helical" evidence="5">
    <location>
        <begin position="341"/>
        <end position="358"/>
    </location>
</feature>
<feature type="domain" description="SLC26A/SulP transporter" evidence="6">
    <location>
        <begin position="306"/>
        <end position="382"/>
    </location>
</feature>
<feature type="transmembrane region" description="Helical" evidence="5">
    <location>
        <begin position="12"/>
        <end position="28"/>
    </location>
</feature>
<organism evidence="7 8">
    <name type="scientific">Herbaspirillum lusitanum</name>
    <dbReference type="NCBI Taxonomy" id="213312"/>
    <lineage>
        <taxon>Bacteria</taxon>
        <taxon>Pseudomonadati</taxon>
        <taxon>Pseudomonadota</taxon>
        <taxon>Betaproteobacteria</taxon>
        <taxon>Burkholderiales</taxon>
        <taxon>Oxalobacteraceae</taxon>
        <taxon>Herbaspirillum</taxon>
    </lineage>
</organism>
<feature type="transmembrane region" description="Helical" evidence="5">
    <location>
        <begin position="227"/>
        <end position="249"/>
    </location>
</feature>
<feature type="transmembrane region" description="Helical" evidence="5">
    <location>
        <begin position="79"/>
        <end position="98"/>
    </location>
</feature>
<evidence type="ECO:0000256" key="5">
    <source>
        <dbReference type="SAM" id="Phobius"/>
    </source>
</evidence>
<feature type="transmembrane region" description="Helical" evidence="5">
    <location>
        <begin position="261"/>
        <end position="282"/>
    </location>
</feature>
<feature type="transmembrane region" description="Helical" evidence="5">
    <location>
        <begin position="169"/>
        <end position="188"/>
    </location>
</feature>
<evidence type="ECO:0000259" key="6">
    <source>
        <dbReference type="Pfam" id="PF00916"/>
    </source>
</evidence>
<dbReference type="Proteomes" id="UP001629246">
    <property type="component" value="Unassembled WGS sequence"/>
</dbReference>
<evidence type="ECO:0000256" key="4">
    <source>
        <dbReference type="ARBA" id="ARBA00023136"/>
    </source>
</evidence>
<name>A0ABW9A650_9BURK</name>
<evidence type="ECO:0000256" key="1">
    <source>
        <dbReference type="ARBA" id="ARBA00004141"/>
    </source>
</evidence>
<proteinExistence type="predicted"/>
<feature type="transmembrane region" description="Helical" evidence="5">
    <location>
        <begin position="427"/>
        <end position="445"/>
    </location>
</feature>
<dbReference type="InterPro" id="IPR011547">
    <property type="entry name" value="SLC26A/SulP_dom"/>
</dbReference>
<evidence type="ECO:0000256" key="2">
    <source>
        <dbReference type="ARBA" id="ARBA00022692"/>
    </source>
</evidence>
<accession>A0ABW9A650</accession>
<feature type="transmembrane region" description="Helical" evidence="5">
    <location>
        <begin position="302"/>
        <end position="320"/>
    </location>
</feature>
<keyword evidence="2 5" id="KW-0812">Transmembrane</keyword>
<keyword evidence="8" id="KW-1185">Reference proteome</keyword>
<comment type="caution">
    <text evidence="7">The sequence shown here is derived from an EMBL/GenBank/DDBJ whole genome shotgun (WGS) entry which is preliminary data.</text>
</comment>
<evidence type="ECO:0000313" key="8">
    <source>
        <dbReference type="Proteomes" id="UP001629246"/>
    </source>
</evidence>
<feature type="transmembrane region" description="Helical" evidence="5">
    <location>
        <begin position="137"/>
        <end position="157"/>
    </location>
</feature>
<evidence type="ECO:0000313" key="7">
    <source>
        <dbReference type="EMBL" id="MFL9923704.1"/>
    </source>
</evidence>
<gene>
    <name evidence="7" type="ORF">PQR62_05500</name>
</gene>
<feature type="transmembrane region" description="Helical" evidence="5">
    <location>
        <begin position="200"/>
        <end position="221"/>
    </location>
</feature>
<comment type="subcellular location">
    <subcellularLocation>
        <location evidence="1">Membrane</location>
        <topology evidence="1">Multi-pass membrane protein</topology>
    </subcellularLocation>
</comment>
<sequence length="452" mass="47075">MPAFAVKQLRQPVLDLWAGALTACVFYAEYVSLGAALGDTLPGRSGSALGALMVLGAVVVGSVLAIGRPRALLIGPRSASLAVLIAGMKFAIAQAGIPEAGREIALTALLTMLMTAAAVQLLGLLPTVQRWISHSNVALRKGFMFATGVGIVVGLGTTQLKGCLHIDPVRTAAVTLASVIAGLTWNSLCKYPGLRHTAMARLAPLAIPVSVALATAGYYLFIANQVSGGYCGTIGSSGLHFSLLQDIVISPYTLHVAWHHLPLWVWPALIGIGLLLGCVMLLESMTTLRDSKDGTDRVYWPAHVGGLAFTNAISALLGLSCSCLSTSRTNALIESHGRTRVAVLAHGLGVLCICLFLTGVISLLPQLAIAVALMIVAIQTIDEETRRDVWANGYSPGAPVPSLHTSWIFLGMVGGSTLAGVGLMQMGWGFGGGPLLVLAVAALLLRPRGEQQ</sequence>